<organism evidence="3 4">
    <name type="scientific">Pseudovirgaria hyperparasitica</name>
    <dbReference type="NCBI Taxonomy" id="470096"/>
    <lineage>
        <taxon>Eukaryota</taxon>
        <taxon>Fungi</taxon>
        <taxon>Dikarya</taxon>
        <taxon>Ascomycota</taxon>
        <taxon>Pezizomycotina</taxon>
        <taxon>Dothideomycetes</taxon>
        <taxon>Dothideomycetes incertae sedis</taxon>
        <taxon>Acrospermales</taxon>
        <taxon>Acrospermaceae</taxon>
        <taxon>Pseudovirgaria</taxon>
    </lineage>
</organism>
<evidence type="ECO:0000259" key="2">
    <source>
        <dbReference type="Pfam" id="PF02668"/>
    </source>
</evidence>
<accession>A0A6A6VTV4</accession>
<dbReference type="OrthoDB" id="2960375at2759"/>
<dbReference type="Gene3D" id="3.60.130.10">
    <property type="entry name" value="Clavaminate synthase-like"/>
    <property type="match status" value="1"/>
</dbReference>
<dbReference type="GO" id="GO:0016491">
    <property type="term" value="F:oxidoreductase activity"/>
    <property type="evidence" value="ECO:0007669"/>
    <property type="project" value="UniProtKB-KW"/>
</dbReference>
<proteinExistence type="predicted"/>
<protein>
    <submittedName>
        <fullName evidence="3">Clavaminate synthase-like protein</fullName>
    </submittedName>
</protein>
<name>A0A6A6VTV4_9PEZI</name>
<evidence type="ECO:0000313" key="4">
    <source>
        <dbReference type="Proteomes" id="UP000799437"/>
    </source>
</evidence>
<dbReference type="Pfam" id="PF02668">
    <property type="entry name" value="TauD"/>
    <property type="match status" value="1"/>
</dbReference>
<dbReference type="GeneID" id="54480494"/>
<feature type="domain" description="TauD/TfdA-like" evidence="2">
    <location>
        <begin position="100"/>
        <end position="188"/>
    </location>
</feature>
<dbReference type="RefSeq" id="XP_033596026.1">
    <property type="nucleotide sequence ID" value="XM_033739440.1"/>
</dbReference>
<gene>
    <name evidence="3" type="ORF">EJ05DRAFT_164709</name>
</gene>
<evidence type="ECO:0000256" key="1">
    <source>
        <dbReference type="ARBA" id="ARBA00023002"/>
    </source>
</evidence>
<keyword evidence="4" id="KW-1185">Reference proteome</keyword>
<dbReference type="EMBL" id="ML996583">
    <property type="protein sequence ID" value="KAF2753575.1"/>
    <property type="molecule type" value="Genomic_DNA"/>
</dbReference>
<dbReference type="AlphaFoldDB" id="A0A6A6VTV4"/>
<dbReference type="InterPro" id="IPR003819">
    <property type="entry name" value="TauD/TfdA-like"/>
</dbReference>
<dbReference type="SUPFAM" id="SSF51197">
    <property type="entry name" value="Clavaminate synthase-like"/>
    <property type="match status" value="1"/>
</dbReference>
<dbReference type="InterPro" id="IPR042098">
    <property type="entry name" value="TauD-like_sf"/>
</dbReference>
<reference evidence="3" key="1">
    <citation type="journal article" date="2020" name="Stud. Mycol.">
        <title>101 Dothideomycetes genomes: a test case for predicting lifestyles and emergence of pathogens.</title>
        <authorList>
            <person name="Haridas S."/>
            <person name="Albert R."/>
            <person name="Binder M."/>
            <person name="Bloem J."/>
            <person name="Labutti K."/>
            <person name="Salamov A."/>
            <person name="Andreopoulos B."/>
            <person name="Baker S."/>
            <person name="Barry K."/>
            <person name="Bills G."/>
            <person name="Bluhm B."/>
            <person name="Cannon C."/>
            <person name="Castanera R."/>
            <person name="Culley D."/>
            <person name="Daum C."/>
            <person name="Ezra D."/>
            <person name="Gonzalez J."/>
            <person name="Henrissat B."/>
            <person name="Kuo A."/>
            <person name="Liang C."/>
            <person name="Lipzen A."/>
            <person name="Lutzoni F."/>
            <person name="Magnuson J."/>
            <person name="Mondo S."/>
            <person name="Nolan M."/>
            <person name="Ohm R."/>
            <person name="Pangilinan J."/>
            <person name="Park H.-J."/>
            <person name="Ramirez L."/>
            <person name="Alfaro M."/>
            <person name="Sun H."/>
            <person name="Tritt A."/>
            <person name="Yoshinaga Y."/>
            <person name="Zwiers L.-H."/>
            <person name="Turgeon B."/>
            <person name="Goodwin S."/>
            <person name="Spatafora J."/>
            <person name="Crous P."/>
            <person name="Grigoriev I."/>
        </authorList>
    </citation>
    <scope>NUCLEOTIDE SEQUENCE</scope>
    <source>
        <strain evidence="3">CBS 121739</strain>
    </source>
</reference>
<evidence type="ECO:0000313" key="3">
    <source>
        <dbReference type="EMBL" id="KAF2753575.1"/>
    </source>
</evidence>
<sequence>MTQYDRLVRSFRALRRIAKHASSPIGIWGNKTSTRPQSSYSIPHLRVDPNVKPIAPKHVAEIHQILESCGISKVTLAYADPESDFLKHLILNLNKHFQHGPPITHSSSRGWFWDVRPTSASLEADSQKARSETMESFPWHTDCSYEACPPRFFALHVLQPDRCGGGNLSVLDVDQAVRLLPKQTQDQLLRPEFEIAVPEEFCKGGESRVTGSLLGNGSGEAAFQLRYRDDIVRPLTKGAALALEELRQLLQSAAVKPLVLQLTPVLLPAGSVILIDNRRWLHARDQVKDPDRHLRRVRWDARPF</sequence>
<dbReference type="Proteomes" id="UP000799437">
    <property type="component" value="Unassembled WGS sequence"/>
</dbReference>
<keyword evidence="1" id="KW-0560">Oxidoreductase</keyword>